<feature type="chain" id="PRO_5036503076" evidence="1">
    <location>
        <begin position="20"/>
        <end position="430"/>
    </location>
</feature>
<gene>
    <name evidence="2" type="primary">NCL1_51838</name>
    <name evidence="2" type="ORF">NPIL_94741</name>
</gene>
<dbReference type="AlphaFoldDB" id="A0A8X6UGH8"/>
<dbReference type="OrthoDB" id="6407690at2759"/>
<evidence type="ECO:0000313" key="2">
    <source>
        <dbReference type="EMBL" id="GFU15011.1"/>
    </source>
</evidence>
<keyword evidence="3" id="KW-1185">Reference proteome</keyword>
<evidence type="ECO:0000313" key="3">
    <source>
        <dbReference type="Proteomes" id="UP000887013"/>
    </source>
</evidence>
<accession>A0A8X6UGH8</accession>
<reference evidence="2" key="1">
    <citation type="submission" date="2020-08" db="EMBL/GenBank/DDBJ databases">
        <title>Multicomponent nature underlies the extraordinary mechanical properties of spider dragline silk.</title>
        <authorList>
            <person name="Kono N."/>
            <person name="Nakamura H."/>
            <person name="Mori M."/>
            <person name="Yoshida Y."/>
            <person name="Ohtoshi R."/>
            <person name="Malay A.D."/>
            <person name="Moran D.A.P."/>
            <person name="Tomita M."/>
            <person name="Numata K."/>
            <person name="Arakawa K."/>
        </authorList>
    </citation>
    <scope>NUCLEOTIDE SEQUENCE</scope>
</reference>
<proteinExistence type="predicted"/>
<sequence length="430" mass="51469">MTTGFKYFFLISALLKIYCDDDFYDKDHILKDRAIIFQYQIVSWISNYTDRQLFYGRFESLSVVVFSPDANVKSFIEKLNFPLCILHSKKWEKLIKKKVSTYTIPVSLQEKVADMVRHINSQVEKWTLDHGPVTCPTIDMRNIFIWKSNGLIDRVKTAEALVQVERLDILKRFVLACFYCLEGDILALWNNMSENDKMRVTNISGSLVVRIWMKWLEDGEEINWRRLAWSSVLNPLGLRCFFLKLRPNSKKTWLLTSMRMRILQYDDLFFCLSHLDRKRRRQVYEKCCSQLLESFLEWPFQSAFLDVANQMWSYLKEKEFRNLLHLIMYQRILVEFGNFNYVELLQEFWKQSPPEYKEYAMSNSVSTPLNTVIHCNYSKPFVKSELFFSSIQDYMYFEALGIRFMYFLGGRSPDINSMYLEINRLRYPRM</sequence>
<dbReference type="EMBL" id="BMAW01079365">
    <property type="protein sequence ID" value="GFU15011.1"/>
    <property type="molecule type" value="Genomic_DNA"/>
</dbReference>
<feature type="signal peptide" evidence="1">
    <location>
        <begin position="1"/>
        <end position="19"/>
    </location>
</feature>
<keyword evidence="1" id="KW-0732">Signal</keyword>
<dbReference type="Proteomes" id="UP000887013">
    <property type="component" value="Unassembled WGS sequence"/>
</dbReference>
<evidence type="ECO:0000256" key="1">
    <source>
        <dbReference type="SAM" id="SignalP"/>
    </source>
</evidence>
<organism evidence="2 3">
    <name type="scientific">Nephila pilipes</name>
    <name type="common">Giant wood spider</name>
    <name type="synonym">Nephila maculata</name>
    <dbReference type="NCBI Taxonomy" id="299642"/>
    <lineage>
        <taxon>Eukaryota</taxon>
        <taxon>Metazoa</taxon>
        <taxon>Ecdysozoa</taxon>
        <taxon>Arthropoda</taxon>
        <taxon>Chelicerata</taxon>
        <taxon>Arachnida</taxon>
        <taxon>Araneae</taxon>
        <taxon>Araneomorphae</taxon>
        <taxon>Entelegynae</taxon>
        <taxon>Araneoidea</taxon>
        <taxon>Nephilidae</taxon>
        <taxon>Nephila</taxon>
    </lineage>
</organism>
<name>A0A8X6UGH8_NEPPI</name>
<comment type="caution">
    <text evidence="2">The sequence shown here is derived from an EMBL/GenBank/DDBJ whole genome shotgun (WGS) entry which is preliminary data.</text>
</comment>
<protein>
    <submittedName>
        <fullName evidence="2">Uncharacterized protein</fullName>
    </submittedName>
</protein>